<dbReference type="CDD" id="cd19166">
    <property type="entry name" value="HemeO-bac"/>
    <property type="match status" value="1"/>
</dbReference>
<organism evidence="1 2">
    <name type="scientific">Pseudorhizobium endolithicum</name>
    <dbReference type="NCBI Taxonomy" id="1191678"/>
    <lineage>
        <taxon>Bacteria</taxon>
        <taxon>Pseudomonadati</taxon>
        <taxon>Pseudomonadota</taxon>
        <taxon>Alphaproteobacteria</taxon>
        <taxon>Hyphomicrobiales</taxon>
        <taxon>Rhizobiaceae</taxon>
        <taxon>Rhizobium/Agrobacterium group</taxon>
        <taxon>Pseudorhizobium</taxon>
    </lineage>
</organism>
<dbReference type="Gene3D" id="1.20.910.10">
    <property type="entry name" value="Heme oxygenase-like"/>
    <property type="match status" value="1"/>
</dbReference>
<dbReference type="EMBL" id="CABFWF030000018">
    <property type="protein sequence ID" value="CAD7053964.1"/>
    <property type="molecule type" value="Genomic_DNA"/>
</dbReference>
<reference evidence="1 2" key="1">
    <citation type="submission" date="2020-11" db="EMBL/GenBank/DDBJ databases">
        <authorList>
            <person name="Lassalle F."/>
        </authorList>
    </citation>
    <scope>NUCLEOTIDE SEQUENCE [LARGE SCALE GENOMIC DNA]</scope>
    <source>
        <strain evidence="1 2">JC140</strain>
    </source>
</reference>
<accession>A0ABM8PXQ7</accession>
<evidence type="ECO:0000313" key="2">
    <source>
        <dbReference type="Proteomes" id="UP000606921"/>
    </source>
</evidence>
<protein>
    <submittedName>
        <fullName evidence="1">Heme oxygenase</fullName>
    </submittedName>
</protein>
<dbReference type="RefSeq" id="WP_142594033.1">
    <property type="nucleotide sequence ID" value="NZ_CABFWF030000018.1"/>
</dbReference>
<gene>
    <name evidence="1" type="ORF">REJC140_02072</name>
</gene>
<dbReference type="SUPFAM" id="SSF48613">
    <property type="entry name" value="Heme oxygenase-like"/>
    <property type="match status" value="1"/>
</dbReference>
<keyword evidence="2" id="KW-1185">Reference proteome</keyword>
<dbReference type="Proteomes" id="UP000606921">
    <property type="component" value="Unassembled WGS sequence"/>
</dbReference>
<proteinExistence type="predicted"/>
<evidence type="ECO:0000313" key="1">
    <source>
        <dbReference type="EMBL" id="CAD7053964.1"/>
    </source>
</evidence>
<comment type="caution">
    <text evidence="1">The sequence shown here is derived from an EMBL/GenBank/DDBJ whole genome shotgun (WGS) entry which is preliminary data.</text>
</comment>
<sequence>MDDERWPLLSPVLDRGYQLAPLVRRDLLDLGMDVPATGDFPVPAVDREVLLGMLYVVEGSSLGARVLYRQAQKLGLSGSFGARHLAAQAESVERWREVVRLLEEAPDLNLDSMVEASELVFAAAGHAFEDLQDA</sequence>
<name>A0ABM8PXQ7_9HYPH</name>
<dbReference type="InterPro" id="IPR016084">
    <property type="entry name" value="Haem_Oase-like_multi-hlx"/>
</dbReference>